<dbReference type="InterPro" id="IPR039537">
    <property type="entry name" value="Retrotran_Ty1/copia-like"/>
</dbReference>
<dbReference type="EMBL" id="JARYMX010000006">
    <property type="protein sequence ID" value="KAJ9543888.1"/>
    <property type="molecule type" value="Genomic_DNA"/>
</dbReference>
<dbReference type="PANTHER" id="PTHR42648:SF22">
    <property type="entry name" value="REVERSE TRANSCRIPTASE TY1_COPIA-TYPE DOMAIN-CONTAINING PROTEIN"/>
    <property type="match status" value="1"/>
</dbReference>
<dbReference type="PANTHER" id="PTHR42648">
    <property type="entry name" value="TRANSPOSASE, PUTATIVE-RELATED"/>
    <property type="match status" value="1"/>
</dbReference>
<name>A0AA38SS13_9ASTR</name>
<dbReference type="Proteomes" id="UP001172457">
    <property type="component" value="Chromosome 6"/>
</dbReference>
<reference evidence="1" key="1">
    <citation type="submission" date="2023-03" db="EMBL/GenBank/DDBJ databases">
        <title>Chromosome-scale reference genome and RAD-based genetic map of yellow starthistle (Centaurea solstitialis) reveal putative structural variation and QTLs associated with invader traits.</title>
        <authorList>
            <person name="Reatini B."/>
            <person name="Cang F.A."/>
            <person name="Jiang Q."/>
            <person name="Mckibben M.T.W."/>
            <person name="Barker M.S."/>
            <person name="Rieseberg L.H."/>
            <person name="Dlugosch K.M."/>
        </authorList>
    </citation>
    <scope>NUCLEOTIDE SEQUENCE</scope>
    <source>
        <strain evidence="1">CAN-66</strain>
        <tissue evidence="1">Leaf</tissue>
    </source>
</reference>
<evidence type="ECO:0000313" key="1">
    <source>
        <dbReference type="EMBL" id="KAJ9543888.1"/>
    </source>
</evidence>
<protein>
    <submittedName>
        <fullName evidence="1">Uncharacterized protein</fullName>
    </submittedName>
</protein>
<proteinExistence type="predicted"/>
<accession>A0AA38SS13</accession>
<dbReference type="AlphaFoldDB" id="A0AA38SS13"/>
<evidence type="ECO:0000313" key="2">
    <source>
        <dbReference type="Proteomes" id="UP001172457"/>
    </source>
</evidence>
<keyword evidence="2" id="KW-1185">Reference proteome</keyword>
<sequence length="277" mass="31941">MSQNHKSFRKEQIVALEKILNNTLQDQSMDKVKTAMVAHKNAFAIRVMQTNSQVIGIGTVISKDIVLNSVLYVPTLNYNLLSISKNLKYSTKFLVEPQLKPQFLSSEKNIGNTEVQAVYIFLKPVHPQSLFFVRVSSFASLIPTTCDYKKSALINFCHNASSSLSKQALVTVSSLDKNAMFSNVKHVNSHNTWNSYILIPYKASNLLYLIHWGPTRIKNLSRTWWFVTFIDDHTHVTWLFLMKEKFEVEPIFKRFHTMIQNQSSAEVHIENRQCKRI</sequence>
<comment type="caution">
    <text evidence="1">The sequence shown here is derived from an EMBL/GenBank/DDBJ whole genome shotgun (WGS) entry which is preliminary data.</text>
</comment>
<organism evidence="1 2">
    <name type="scientific">Centaurea solstitialis</name>
    <name type="common">yellow star-thistle</name>
    <dbReference type="NCBI Taxonomy" id="347529"/>
    <lineage>
        <taxon>Eukaryota</taxon>
        <taxon>Viridiplantae</taxon>
        <taxon>Streptophyta</taxon>
        <taxon>Embryophyta</taxon>
        <taxon>Tracheophyta</taxon>
        <taxon>Spermatophyta</taxon>
        <taxon>Magnoliopsida</taxon>
        <taxon>eudicotyledons</taxon>
        <taxon>Gunneridae</taxon>
        <taxon>Pentapetalae</taxon>
        <taxon>asterids</taxon>
        <taxon>campanulids</taxon>
        <taxon>Asterales</taxon>
        <taxon>Asteraceae</taxon>
        <taxon>Carduoideae</taxon>
        <taxon>Cardueae</taxon>
        <taxon>Centaureinae</taxon>
        <taxon>Centaurea</taxon>
    </lineage>
</organism>
<gene>
    <name evidence="1" type="ORF">OSB04_023595</name>
</gene>